<dbReference type="EMBL" id="CADCVT010000344">
    <property type="protein sequence ID" value="CAA9524233.1"/>
    <property type="molecule type" value="Genomic_DNA"/>
</dbReference>
<reference evidence="1" key="1">
    <citation type="submission" date="2020-02" db="EMBL/GenBank/DDBJ databases">
        <authorList>
            <person name="Meier V. D."/>
        </authorList>
    </citation>
    <scope>NUCLEOTIDE SEQUENCE</scope>
    <source>
        <strain evidence="1">AVDCRST_MAG85</strain>
    </source>
</reference>
<dbReference type="AlphaFoldDB" id="A0A6J4TJQ6"/>
<proteinExistence type="predicted"/>
<evidence type="ECO:0000313" key="1">
    <source>
        <dbReference type="EMBL" id="CAA9524233.1"/>
    </source>
</evidence>
<gene>
    <name evidence="1" type="ORF">AVDCRST_MAG85-3085</name>
</gene>
<organism evidence="1">
    <name type="scientific">uncultured Solirubrobacteraceae bacterium</name>
    <dbReference type="NCBI Taxonomy" id="1162706"/>
    <lineage>
        <taxon>Bacteria</taxon>
        <taxon>Bacillati</taxon>
        <taxon>Actinomycetota</taxon>
        <taxon>Thermoleophilia</taxon>
        <taxon>Solirubrobacterales</taxon>
        <taxon>Solirubrobacteraceae</taxon>
        <taxon>environmental samples</taxon>
    </lineage>
</organism>
<dbReference type="Gene3D" id="3.40.50.620">
    <property type="entry name" value="HUPs"/>
    <property type="match status" value="1"/>
</dbReference>
<accession>A0A6J4TJQ6</accession>
<dbReference type="InterPro" id="IPR014729">
    <property type="entry name" value="Rossmann-like_a/b/a_fold"/>
</dbReference>
<dbReference type="SUPFAM" id="SSF52402">
    <property type="entry name" value="Adenine nucleotide alpha hydrolases-like"/>
    <property type="match status" value="1"/>
</dbReference>
<sequence>MTSEPRRDSILVVANRTCPCAELHELLGGRATDDARVVIVAPALNGRLAHAVSDTDGAVAVARARLATAVEHLHDAGIEAEGIVGDSDPMVAIGDVLASFGADEIVISSWPPGDSNWLEKNLIENARSTFGLPVHHVVSRYGLGESAATAA</sequence>
<protein>
    <submittedName>
        <fullName evidence="1">Uncharacterized protein</fullName>
    </submittedName>
</protein>
<name>A0A6J4TJQ6_9ACTN</name>